<keyword evidence="5" id="KW-1185">Reference proteome</keyword>
<protein>
    <submittedName>
        <fullName evidence="4">Autotransporter outer membrane beta-barrel domain-containing protein</fullName>
    </submittedName>
</protein>
<evidence type="ECO:0000256" key="1">
    <source>
        <dbReference type="SAM" id="MobiDB-lite"/>
    </source>
</evidence>
<proteinExistence type="predicted"/>
<organism evidence="4 5">
    <name type="scientific">Pollutimonas harenae</name>
    <dbReference type="NCBI Taxonomy" id="657015"/>
    <lineage>
        <taxon>Bacteria</taxon>
        <taxon>Pseudomonadati</taxon>
        <taxon>Pseudomonadota</taxon>
        <taxon>Betaproteobacteria</taxon>
        <taxon>Burkholderiales</taxon>
        <taxon>Alcaligenaceae</taxon>
        <taxon>Pollutimonas</taxon>
    </lineage>
</organism>
<comment type="caution">
    <text evidence="4">The sequence shown here is derived from an EMBL/GenBank/DDBJ whole genome shotgun (WGS) entry which is preliminary data.</text>
</comment>
<dbReference type="PROSITE" id="PS51208">
    <property type="entry name" value="AUTOTRANSPORTER"/>
    <property type="match status" value="1"/>
</dbReference>
<keyword evidence="2" id="KW-0732">Signal</keyword>
<dbReference type="SUPFAM" id="SSF103515">
    <property type="entry name" value="Autotransporter"/>
    <property type="match status" value="1"/>
</dbReference>
<dbReference type="SMART" id="SM00869">
    <property type="entry name" value="Autotransporter"/>
    <property type="match status" value="1"/>
</dbReference>
<evidence type="ECO:0000259" key="3">
    <source>
        <dbReference type="PROSITE" id="PS51208"/>
    </source>
</evidence>
<reference evidence="4 5" key="1">
    <citation type="submission" date="2020-07" db="EMBL/GenBank/DDBJ databases">
        <title>Taxonomic revisions and descriptions of new bacterial species based on genomic comparisons in the high-G+C-content subgroup of the family Alcaligenaceae.</title>
        <authorList>
            <person name="Szabo A."/>
            <person name="Felfoldi T."/>
        </authorList>
    </citation>
    <scope>NUCLEOTIDE SEQUENCE [LARGE SCALE GENOMIC DNA]</scope>
    <source>
        <strain evidence="4 5">DSM 25667</strain>
    </source>
</reference>
<accession>A0A853GWQ8</accession>
<evidence type="ECO:0000256" key="2">
    <source>
        <dbReference type="SAM" id="SignalP"/>
    </source>
</evidence>
<evidence type="ECO:0000313" key="5">
    <source>
        <dbReference type="Proteomes" id="UP000554144"/>
    </source>
</evidence>
<feature type="region of interest" description="Disordered" evidence="1">
    <location>
        <begin position="968"/>
        <end position="990"/>
    </location>
</feature>
<feature type="signal peptide" evidence="2">
    <location>
        <begin position="1"/>
        <end position="37"/>
    </location>
</feature>
<name>A0A853GWQ8_9BURK</name>
<sequence>MRIAKDSVATSGNSHAHLVLALSLGASLMLAAYPALADTVTTPYDLSYTSADGVDKSDEKNGIAGTNIDYANNDDYVISNTTTISGEENSVYFISTTGGRGVDEGRGGQGGNLTFQNNGAMTLGGDGTYYYNHITYARSLGGAGDTDNDNNDSYGGGGGNGGTINITNSGVINLTGTLGYVGNPFIALRASSVGATGGNQNNGAIGDQVGGTGGSGGDVTITNEQAISLGTSTSNRVLGPGYGGAILAESIGGLGGNDNGIAGNANRVTINNNAPISMYWDAAEDGVVEMYAIRGLAQAGEGSSTDNDNSDQGGDGGGGGIVTLNSSANITMDIVNASGLEGAAMVAQSFAGNGGKGPPEDETGGNGGSAYNATINLTGNASVSTSGGTLYGLLAQSVGGQGGDGGDASALVGQAGGGGYGGNAGEVAVSTDAGTQISTLNDYAAGVVGHSVGGGGGTGGDFVSVLGGQAGNGGNGGNAETVTLDLHGTIQTSGDHAYGALGQSIAGSGGAGGVAVTGLVGLGGDGAGGGDAGMVTVANSGNISTQGYSAHGIVAHSIGGGGGAAGSATAVLAIGGSAEGSTSSTGGQVSISNSGQISTLGIAATGIVAQSIGGGGGTGGSALGVAGVGGSGSGGGSGSTVSIHGLGTISTQGDYGMGVLAQSVGGGGGNGGDVMNFSVLASVGIGGSAEGGGNGGAVCISDDGSCGGAASSAAESVTTLGDQAIGILAQSIGGGGGNGGGDTSYGLGDVISLQVGGSAGAGGSASSVNIKHTGLSVTTSGAHASGIVAQSIGGGGGNGGSASSSTVDLGFTAAYVLGGSGGSGGSASDVTVSLDNSRITTGLPPQGVDAATFAPNDAMGIVAQAIGGGGGNGGTASASDLMLAMPTGTGVSVSFNFQAAMGGNGGSGQNACGSGDCVVGVNLTGGTSVTTLGDGSHGVLAQSVGGGGGNGGDASVLSTSMGDGDSVQLTAGVSLGGQGGSSTDGSSHGGAVNVVLGDAGVAPVSVPPMTLPPSGTPLASSIVTYGNYADGVLAQSVGGGGGNGGLGSSNAYSLGGAISIKATVGLGGAGGGGGSGDTVTVTQNRNHTIQTLGSGSRGIVAQSIGGGGGASQGGTMALSAAVEGEGARLNVGVGMTGGNGGNGGTVNANTSGVIQTLGGDADGVMAQSIGGGGGLGGSIGADASSHSILDRIGSSMDNRARFSDEGGVYTFGVSVGGKGGEGGVGGTVNLYHAGKISTQGDWADGIVAQSIGGGGGAGGSASASGSKVAANIEVAVGGSGGSGNDGGPVNYIFSGDYDGAITTQGYSAYGVLMQSIGGGGGQGGDGSDQAAGTLTIGGSDGGGGGAGGSGGAIQSAVQPGAPGNWIAITTKGPESPALVAQSIGGGGGVGGAGNSTSSQRVGSHSINLSVGGQGGSAGNGGMVDLETGAAISTFGDRSYGMVVQSIGGGGGLGGAGTADNFASVSLGGRDNSSGDGSSVAVNLLPGTTIATAGLGAHAVIAQSIGGGGGVAGDVSLFFQLDPDAWGGSTGGEASSGNGHDVNVTVDGSIATTGDVSFGIVAQSISGGGGLGGDMAATYAGSNGGQATQAAGNVTVTQSGTIETLGYSSTGIFAQSAGPQGSGVVTVNVDGSITGGDGSGSAIWITGDNQNYLNTSPDSVIKALSNTAINYQSGAPVQQSKALAVSDIASASLSVNNSGRVYGNIQCSNGLGQVACDVNNRESGVLSDATLYEANIDNDGLVVIGKPGAFDTLSVTGDFNLNSAGILQADVDFDQLKSPRMVVLGDTHLDGQINTQPFTLLPDREVTVATLEGDIQGAPRAKDSPVIDYDARLDGKHVRVRAAGADFAAESMGLGPNQRAVAGHLQRAWDLGGNSAMSTLFASLDMGSRSGASAYGDMISDLSPGVSLAPAAQMHAGMSNFTGSMFSCPVFTGASALTGEQDCLWGQVTGRNTNQESRDDISGHSLDSVTYQFGGQREFQPNWFVGGSAAYQTATLSGDDNRVSGDGSSGYLGVVLKREAGPWVFSGGLGAGYGRYDIDRNLRIPNLQSTASSSPDVYGLAARLRVARTFTMGNFYVKPYLDLDANYTRMSGYDESRGDTHLTVQDSDQFIVGFSPMVEVGGRVELDDGAVMRPFAYAGVSFLSRDSYEVRASLQGAPAGSGDFETSMPMDDVVGRVGVGLQISNAGKVDFRLQYDGEFSSHAQSHSGTLKVMVPF</sequence>
<dbReference type="RefSeq" id="WP_130037234.1">
    <property type="nucleotide sequence ID" value="NZ_JACCEV010000001.1"/>
</dbReference>
<feature type="domain" description="Autotransporter" evidence="3">
    <location>
        <begin position="1936"/>
        <end position="2215"/>
    </location>
</feature>
<dbReference type="EMBL" id="JACCEV010000001">
    <property type="protein sequence ID" value="NYT85186.1"/>
    <property type="molecule type" value="Genomic_DNA"/>
</dbReference>
<feature type="region of interest" description="Disordered" evidence="1">
    <location>
        <begin position="299"/>
        <end position="320"/>
    </location>
</feature>
<gene>
    <name evidence="4" type="ORF">H0A62_06180</name>
</gene>
<dbReference type="OrthoDB" id="8644697at2"/>
<dbReference type="InterPro" id="IPR036709">
    <property type="entry name" value="Autotransporte_beta_dom_sf"/>
</dbReference>
<dbReference type="Proteomes" id="UP000554144">
    <property type="component" value="Unassembled WGS sequence"/>
</dbReference>
<evidence type="ECO:0000313" key="4">
    <source>
        <dbReference type="EMBL" id="NYT85186.1"/>
    </source>
</evidence>
<dbReference type="InterPro" id="IPR005546">
    <property type="entry name" value="Autotransporte_beta"/>
</dbReference>
<feature type="chain" id="PRO_5032538731" evidence="2">
    <location>
        <begin position="38"/>
        <end position="2215"/>
    </location>
</feature>
<feature type="compositionally biased region" description="Low complexity" evidence="1">
    <location>
        <begin position="302"/>
        <end position="312"/>
    </location>
</feature>